<proteinExistence type="predicted"/>
<feature type="non-terminal residue" evidence="1">
    <location>
        <position position="1"/>
    </location>
</feature>
<name>A0A0C9Z9V9_9AGAM</name>
<sequence>VETANQRLQHAEALAGHIQGQLGIKDCWEIGGSEYSQWKEEAKITKYPAALDELECLVVMCLFELTKLGMSGTGKY</sequence>
<organism evidence="1 2">
    <name type="scientific">Pisolithus microcarpus 441</name>
    <dbReference type="NCBI Taxonomy" id="765257"/>
    <lineage>
        <taxon>Eukaryota</taxon>
        <taxon>Fungi</taxon>
        <taxon>Dikarya</taxon>
        <taxon>Basidiomycota</taxon>
        <taxon>Agaricomycotina</taxon>
        <taxon>Agaricomycetes</taxon>
        <taxon>Agaricomycetidae</taxon>
        <taxon>Boletales</taxon>
        <taxon>Sclerodermatineae</taxon>
        <taxon>Pisolithaceae</taxon>
        <taxon>Pisolithus</taxon>
    </lineage>
</organism>
<evidence type="ECO:0000313" key="1">
    <source>
        <dbReference type="EMBL" id="KIK19262.1"/>
    </source>
</evidence>
<dbReference type="Proteomes" id="UP000054018">
    <property type="component" value="Unassembled WGS sequence"/>
</dbReference>
<dbReference type="OrthoDB" id="3251205at2759"/>
<keyword evidence="2" id="KW-1185">Reference proteome</keyword>
<gene>
    <name evidence="1" type="ORF">PISMIDRAFT_107944</name>
</gene>
<reference evidence="1 2" key="1">
    <citation type="submission" date="2014-04" db="EMBL/GenBank/DDBJ databases">
        <authorList>
            <consortium name="DOE Joint Genome Institute"/>
            <person name="Kuo A."/>
            <person name="Kohler A."/>
            <person name="Costa M.D."/>
            <person name="Nagy L.G."/>
            <person name="Floudas D."/>
            <person name="Copeland A."/>
            <person name="Barry K.W."/>
            <person name="Cichocki N."/>
            <person name="Veneault-Fourrey C."/>
            <person name="LaButti K."/>
            <person name="Lindquist E.A."/>
            <person name="Lipzen A."/>
            <person name="Lundell T."/>
            <person name="Morin E."/>
            <person name="Murat C."/>
            <person name="Sun H."/>
            <person name="Tunlid A."/>
            <person name="Henrissat B."/>
            <person name="Grigoriev I.V."/>
            <person name="Hibbett D.S."/>
            <person name="Martin F."/>
            <person name="Nordberg H.P."/>
            <person name="Cantor M.N."/>
            <person name="Hua S.X."/>
        </authorList>
    </citation>
    <scope>NUCLEOTIDE SEQUENCE [LARGE SCALE GENOMIC DNA]</scope>
    <source>
        <strain evidence="1 2">441</strain>
    </source>
</reference>
<dbReference type="EMBL" id="KN833787">
    <property type="protein sequence ID" value="KIK19262.1"/>
    <property type="molecule type" value="Genomic_DNA"/>
</dbReference>
<accession>A0A0C9Z9V9</accession>
<evidence type="ECO:0000313" key="2">
    <source>
        <dbReference type="Proteomes" id="UP000054018"/>
    </source>
</evidence>
<dbReference type="HOGENOM" id="CLU_2661306_0_0_1"/>
<protein>
    <submittedName>
        <fullName evidence="1">Uncharacterized protein</fullName>
    </submittedName>
</protein>
<dbReference type="AlphaFoldDB" id="A0A0C9Z9V9"/>
<reference evidence="2" key="2">
    <citation type="submission" date="2015-01" db="EMBL/GenBank/DDBJ databases">
        <title>Evolutionary Origins and Diversification of the Mycorrhizal Mutualists.</title>
        <authorList>
            <consortium name="DOE Joint Genome Institute"/>
            <consortium name="Mycorrhizal Genomics Consortium"/>
            <person name="Kohler A."/>
            <person name="Kuo A."/>
            <person name="Nagy L.G."/>
            <person name="Floudas D."/>
            <person name="Copeland A."/>
            <person name="Barry K.W."/>
            <person name="Cichocki N."/>
            <person name="Veneault-Fourrey C."/>
            <person name="LaButti K."/>
            <person name="Lindquist E.A."/>
            <person name="Lipzen A."/>
            <person name="Lundell T."/>
            <person name="Morin E."/>
            <person name="Murat C."/>
            <person name="Riley R."/>
            <person name="Ohm R."/>
            <person name="Sun H."/>
            <person name="Tunlid A."/>
            <person name="Henrissat B."/>
            <person name="Grigoriev I.V."/>
            <person name="Hibbett D.S."/>
            <person name="Martin F."/>
        </authorList>
    </citation>
    <scope>NUCLEOTIDE SEQUENCE [LARGE SCALE GENOMIC DNA]</scope>
    <source>
        <strain evidence="2">441</strain>
    </source>
</reference>